<keyword evidence="2" id="KW-1185">Reference proteome</keyword>
<organism evidence="1 2">
    <name type="scientific">Imbroritus primus</name>
    <dbReference type="NCBI Taxonomy" id="3058603"/>
    <lineage>
        <taxon>Bacteria</taxon>
        <taxon>Pseudomonadati</taxon>
        <taxon>Pseudomonadota</taxon>
        <taxon>Betaproteobacteria</taxon>
        <taxon>Burkholderiales</taxon>
        <taxon>Burkholderiaceae</taxon>
        <taxon>Imbroritus</taxon>
    </lineage>
</organism>
<reference evidence="1" key="1">
    <citation type="submission" date="2019-05" db="EMBL/GenBank/DDBJ databases">
        <title>Revised genome assembly of Burkholderiaceae (previously Ralstonia) sp. PBA.</title>
        <authorList>
            <person name="Gan H.M."/>
        </authorList>
    </citation>
    <scope>NUCLEOTIDE SEQUENCE</scope>
    <source>
        <strain evidence="1">PBA</strain>
    </source>
</reference>
<dbReference type="Proteomes" id="UP000004277">
    <property type="component" value="Unassembled WGS sequence"/>
</dbReference>
<proteinExistence type="predicted"/>
<dbReference type="EMBL" id="AKCV02000011">
    <property type="protein sequence ID" value="TMS59212.1"/>
    <property type="molecule type" value="Genomic_DNA"/>
</dbReference>
<protein>
    <submittedName>
        <fullName evidence="1">Branched-chain amino acid ABC transporter permease</fullName>
    </submittedName>
</protein>
<sequence length="332" mass="35725">MKYVLCALLAVAALLAPLYYYPTFLMTILCFAIYAGAFNLLFGYTGLLSFGHAAYFGFAAYICGYAAKSLGLTPELAIIAGGLSSALLGLIVGYLAVRQQGIIFAMVTFALAEVVYFICLRAPFTGGEDGMQSIPRGHLFGLIDLSNSMTMYYFVLAIFLLCFWMLYRIVHSPFGQVLRAIRENETRAISMGYKTDQYKLAAFVLSATLAGIAGSTKTLVFQLATLTDVHWHKSGEVILMTLLGGLGTLAGPVVGSGLVVSLSEGLAELGEWVPFILGVSFVVCVLAFRRGIVGELLAYLERRRQRTLPAGTARTDAPAQGTSELATAGKEH</sequence>
<name>A0ACD3SSP5_9BURK</name>
<accession>A0ACD3SSP5</accession>
<comment type="caution">
    <text evidence="1">The sequence shown here is derived from an EMBL/GenBank/DDBJ whole genome shotgun (WGS) entry which is preliminary data.</text>
</comment>
<gene>
    <name evidence="1" type="ORF">MW7_003265</name>
</gene>
<evidence type="ECO:0000313" key="1">
    <source>
        <dbReference type="EMBL" id="TMS59212.1"/>
    </source>
</evidence>
<evidence type="ECO:0000313" key="2">
    <source>
        <dbReference type="Proteomes" id="UP000004277"/>
    </source>
</evidence>